<evidence type="ECO:0000256" key="10">
    <source>
        <dbReference type="ARBA" id="ARBA00023098"/>
    </source>
</evidence>
<evidence type="ECO:0000256" key="15">
    <source>
        <dbReference type="ARBA" id="ARBA00038456"/>
    </source>
</evidence>
<evidence type="ECO:0000256" key="7">
    <source>
        <dbReference type="ARBA" id="ARBA00022801"/>
    </source>
</evidence>
<comment type="catalytic activity">
    <reaction evidence="23">
        <text>tetradecanoyl-CoA + H2O = tetradecanoate + CoA + H(+)</text>
        <dbReference type="Rhea" id="RHEA:40119"/>
        <dbReference type="ChEBI" id="CHEBI:15377"/>
        <dbReference type="ChEBI" id="CHEBI:15378"/>
        <dbReference type="ChEBI" id="CHEBI:30807"/>
        <dbReference type="ChEBI" id="CHEBI:57287"/>
        <dbReference type="ChEBI" id="CHEBI:57385"/>
    </reaction>
    <physiologicalReaction direction="left-to-right" evidence="23">
        <dbReference type="Rhea" id="RHEA:40120"/>
    </physiologicalReaction>
</comment>
<keyword evidence="8" id="KW-0276">Fatty acid metabolism</keyword>
<evidence type="ECO:0000256" key="17">
    <source>
        <dbReference type="ARBA" id="ARBA00040123"/>
    </source>
</evidence>
<evidence type="ECO:0000256" key="1">
    <source>
        <dbReference type="ARBA" id="ARBA00004170"/>
    </source>
</evidence>
<comment type="catalytic activity">
    <reaction evidence="14">
        <text>(9Z)-octadecenoyl-CoA + H2O = (9Z)-octadecenoate + CoA + H(+)</text>
        <dbReference type="Rhea" id="RHEA:40139"/>
        <dbReference type="ChEBI" id="CHEBI:15377"/>
        <dbReference type="ChEBI" id="CHEBI:15378"/>
        <dbReference type="ChEBI" id="CHEBI:30823"/>
        <dbReference type="ChEBI" id="CHEBI:57287"/>
        <dbReference type="ChEBI" id="CHEBI:57387"/>
    </reaction>
    <physiologicalReaction direction="left-to-right" evidence="14">
        <dbReference type="Rhea" id="RHEA:40140"/>
    </physiologicalReaction>
</comment>
<dbReference type="Pfam" id="PF03061">
    <property type="entry name" value="4HBT"/>
    <property type="match status" value="1"/>
</dbReference>
<dbReference type="InterPro" id="IPR029069">
    <property type="entry name" value="HotDog_dom_sf"/>
</dbReference>
<keyword evidence="7" id="KW-0378">Hydrolase</keyword>
<evidence type="ECO:0000256" key="9">
    <source>
        <dbReference type="ARBA" id="ARBA00022946"/>
    </source>
</evidence>
<comment type="subcellular location">
    <subcellularLocation>
        <location evidence="3">Cell projection</location>
        <location evidence="3">Ruffle membrane</location>
    </subcellularLocation>
    <subcellularLocation>
        <location evidence="2">Cytoplasm</location>
    </subcellularLocation>
    <subcellularLocation>
        <location evidence="1">Membrane</location>
        <topology evidence="1">Peripheral membrane protein</topology>
    </subcellularLocation>
</comment>
<dbReference type="RefSeq" id="WP_345012770.1">
    <property type="nucleotide sequence ID" value="NZ_BAABFC010000013.1"/>
</dbReference>
<evidence type="ECO:0000256" key="18">
    <source>
        <dbReference type="ARBA" id="ARBA00043210"/>
    </source>
</evidence>
<proteinExistence type="inferred from homology"/>
<evidence type="ECO:0000256" key="19">
    <source>
        <dbReference type="ARBA" id="ARBA00047588"/>
    </source>
</evidence>
<keyword evidence="4" id="KW-1003">Cell membrane</keyword>
<gene>
    <name evidence="25" type="ORF">GCM10023095_20730</name>
</gene>
<dbReference type="InterPro" id="IPR052365">
    <property type="entry name" value="THEM4/THEM5_acyl-CoA_thioest"/>
</dbReference>
<keyword evidence="10" id="KW-0443">Lipid metabolism</keyword>
<protein>
    <recommendedName>
        <fullName evidence="17">Acyl-coenzyme A thioesterase THEM4</fullName>
        <ecNumber evidence="16">3.1.2.2</ecNumber>
    </recommendedName>
    <alternativeName>
        <fullName evidence="18">Thioesterase superfamily member 4</fullName>
    </alternativeName>
</protein>
<keyword evidence="26" id="KW-1185">Reference proteome</keyword>
<evidence type="ECO:0000256" key="20">
    <source>
        <dbReference type="ARBA" id="ARBA00047734"/>
    </source>
</evidence>
<sequence>MSALPTYHQTRQIHADCHLCGDLGPLRFALLGPGQVSSEFIGRRHHQGYPGLIHGGIISSLLDAAMTHCLFSLGHQALTAELQVRFLAPAPLLTPLRLTGRLLSQRRQLFQLEAELSEGDRPLARASAKFLLPAQAWHAVHGH</sequence>
<evidence type="ECO:0000256" key="8">
    <source>
        <dbReference type="ARBA" id="ARBA00022832"/>
    </source>
</evidence>
<evidence type="ECO:0000256" key="4">
    <source>
        <dbReference type="ARBA" id="ARBA00022475"/>
    </source>
</evidence>
<dbReference type="CDD" id="cd03443">
    <property type="entry name" value="PaaI_thioesterase"/>
    <property type="match status" value="1"/>
</dbReference>
<dbReference type="SUPFAM" id="SSF54637">
    <property type="entry name" value="Thioesterase/thiol ester dehydrase-isomerase"/>
    <property type="match status" value="1"/>
</dbReference>
<evidence type="ECO:0000256" key="12">
    <source>
        <dbReference type="ARBA" id="ARBA00023273"/>
    </source>
</evidence>
<comment type="catalytic activity">
    <reaction evidence="19">
        <text>octanoyl-CoA + H2O = octanoate + CoA + H(+)</text>
        <dbReference type="Rhea" id="RHEA:30143"/>
        <dbReference type="ChEBI" id="CHEBI:15377"/>
        <dbReference type="ChEBI" id="CHEBI:15378"/>
        <dbReference type="ChEBI" id="CHEBI:25646"/>
        <dbReference type="ChEBI" id="CHEBI:57287"/>
        <dbReference type="ChEBI" id="CHEBI:57386"/>
    </reaction>
    <physiologicalReaction direction="left-to-right" evidence="19">
        <dbReference type="Rhea" id="RHEA:30144"/>
    </physiologicalReaction>
</comment>
<keyword evidence="12" id="KW-0966">Cell projection</keyword>
<evidence type="ECO:0000256" key="23">
    <source>
        <dbReference type="ARBA" id="ARBA00048180"/>
    </source>
</evidence>
<comment type="catalytic activity">
    <reaction evidence="21">
        <text>decanoyl-CoA + H2O = decanoate + CoA + H(+)</text>
        <dbReference type="Rhea" id="RHEA:40059"/>
        <dbReference type="ChEBI" id="CHEBI:15377"/>
        <dbReference type="ChEBI" id="CHEBI:15378"/>
        <dbReference type="ChEBI" id="CHEBI:27689"/>
        <dbReference type="ChEBI" id="CHEBI:57287"/>
        <dbReference type="ChEBI" id="CHEBI:61430"/>
    </reaction>
    <physiologicalReaction direction="left-to-right" evidence="21">
        <dbReference type="Rhea" id="RHEA:40060"/>
    </physiologicalReaction>
</comment>
<evidence type="ECO:0000256" key="6">
    <source>
        <dbReference type="ARBA" id="ARBA00022703"/>
    </source>
</evidence>
<evidence type="ECO:0000256" key="14">
    <source>
        <dbReference type="ARBA" id="ARBA00037002"/>
    </source>
</evidence>
<dbReference type="EMBL" id="BAABFC010000013">
    <property type="protein sequence ID" value="GAA4499893.1"/>
    <property type="molecule type" value="Genomic_DNA"/>
</dbReference>
<dbReference type="Proteomes" id="UP001501321">
    <property type="component" value="Unassembled WGS sequence"/>
</dbReference>
<comment type="catalytic activity">
    <reaction evidence="13">
        <text>(5Z,8Z,11Z,14Z)-eicosatetraenoyl-CoA + H2O = (5Z,8Z,11Z,14Z)-eicosatetraenoate + CoA + H(+)</text>
        <dbReference type="Rhea" id="RHEA:40151"/>
        <dbReference type="ChEBI" id="CHEBI:15377"/>
        <dbReference type="ChEBI" id="CHEBI:15378"/>
        <dbReference type="ChEBI" id="CHEBI:32395"/>
        <dbReference type="ChEBI" id="CHEBI:57287"/>
        <dbReference type="ChEBI" id="CHEBI:57368"/>
    </reaction>
    <physiologicalReaction direction="left-to-right" evidence="13">
        <dbReference type="Rhea" id="RHEA:40152"/>
    </physiologicalReaction>
</comment>
<evidence type="ECO:0000256" key="5">
    <source>
        <dbReference type="ARBA" id="ARBA00022490"/>
    </source>
</evidence>
<comment type="similarity">
    <text evidence="15">Belongs to the THEM4/THEM5 thioesterase family.</text>
</comment>
<dbReference type="PANTHER" id="PTHR12418:SF19">
    <property type="entry name" value="ACYL-COENZYME A THIOESTERASE THEM4"/>
    <property type="match status" value="1"/>
</dbReference>
<keyword evidence="9" id="KW-0809">Transit peptide</keyword>
<comment type="caution">
    <text evidence="25">The sequence shown here is derived from an EMBL/GenBank/DDBJ whole genome shotgun (WGS) entry which is preliminary data.</text>
</comment>
<organism evidence="25 26">
    <name type="scientific">Pseudaeromonas paramecii</name>
    <dbReference type="NCBI Taxonomy" id="2138166"/>
    <lineage>
        <taxon>Bacteria</taxon>
        <taxon>Pseudomonadati</taxon>
        <taxon>Pseudomonadota</taxon>
        <taxon>Gammaproteobacteria</taxon>
        <taxon>Aeromonadales</taxon>
        <taxon>Aeromonadaceae</taxon>
        <taxon>Pseudaeromonas</taxon>
    </lineage>
</organism>
<dbReference type="EC" id="3.1.2.2" evidence="16"/>
<dbReference type="InterPro" id="IPR006683">
    <property type="entry name" value="Thioestr_dom"/>
</dbReference>
<evidence type="ECO:0000256" key="22">
    <source>
        <dbReference type="ARBA" id="ARBA00048074"/>
    </source>
</evidence>
<keyword evidence="11" id="KW-0472">Membrane</keyword>
<evidence type="ECO:0000256" key="2">
    <source>
        <dbReference type="ARBA" id="ARBA00004496"/>
    </source>
</evidence>
<evidence type="ECO:0000256" key="11">
    <source>
        <dbReference type="ARBA" id="ARBA00023136"/>
    </source>
</evidence>
<keyword evidence="6" id="KW-0053">Apoptosis</keyword>
<evidence type="ECO:0000259" key="24">
    <source>
        <dbReference type="Pfam" id="PF03061"/>
    </source>
</evidence>
<comment type="catalytic activity">
    <reaction evidence="22">
        <text>dodecanoyl-CoA + H2O = dodecanoate + CoA + H(+)</text>
        <dbReference type="Rhea" id="RHEA:30135"/>
        <dbReference type="ChEBI" id="CHEBI:15377"/>
        <dbReference type="ChEBI" id="CHEBI:15378"/>
        <dbReference type="ChEBI" id="CHEBI:18262"/>
        <dbReference type="ChEBI" id="CHEBI:57287"/>
        <dbReference type="ChEBI" id="CHEBI:57375"/>
    </reaction>
    <physiologicalReaction direction="left-to-right" evidence="22">
        <dbReference type="Rhea" id="RHEA:30136"/>
    </physiologicalReaction>
</comment>
<evidence type="ECO:0000256" key="16">
    <source>
        <dbReference type="ARBA" id="ARBA00038848"/>
    </source>
</evidence>
<accession>A0ABP8QCX9</accession>
<dbReference type="PANTHER" id="PTHR12418">
    <property type="entry name" value="ACYL-COENZYME A THIOESTERASE THEM4"/>
    <property type="match status" value="1"/>
</dbReference>
<evidence type="ECO:0000256" key="13">
    <source>
        <dbReference type="ARBA" id="ARBA00035852"/>
    </source>
</evidence>
<evidence type="ECO:0000256" key="21">
    <source>
        <dbReference type="ARBA" id="ARBA00047969"/>
    </source>
</evidence>
<dbReference type="Gene3D" id="3.10.129.10">
    <property type="entry name" value="Hotdog Thioesterase"/>
    <property type="match status" value="1"/>
</dbReference>
<reference evidence="26" key="1">
    <citation type="journal article" date="2019" name="Int. J. Syst. Evol. Microbiol.">
        <title>The Global Catalogue of Microorganisms (GCM) 10K type strain sequencing project: providing services to taxonomists for standard genome sequencing and annotation.</title>
        <authorList>
            <consortium name="The Broad Institute Genomics Platform"/>
            <consortium name="The Broad Institute Genome Sequencing Center for Infectious Disease"/>
            <person name="Wu L."/>
            <person name="Ma J."/>
        </authorList>
    </citation>
    <scope>NUCLEOTIDE SEQUENCE [LARGE SCALE GENOMIC DNA]</scope>
    <source>
        <strain evidence="26">JCM 32226</strain>
    </source>
</reference>
<evidence type="ECO:0000313" key="26">
    <source>
        <dbReference type="Proteomes" id="UP001501321"/>
    </source>
</evidence>
<evidence type="ECO:0000313" key="25">
    <source>
        <dbReference type="EMBL" id="GAA4499893.1"/>
    </source>
</evidence>
<evidence type="ECO:0000256" key="3">
    <source>
        <dbReference type="ARBA" id="ARBA00004632"/>
    </source>
</evidence>
<comment type="catalytic activity">
    <reaction evidence="20">
        <text>hexadecanoyl-CoA + H2O = hexadecanoate + CoA + H(+)</text>
        <dbReference type="Rhea" id="RHEA:16645"/>
        <dbReference type="ChEBI" id="CHEBI:7896"/>
        <dbReference type="ChEBI" id="CHEBI:15377"/>
        <dbReference type="ChEBI" id="CHEBI:15378"/>
        <dbReference type="ChEBI" id="CHEBI:57287"/>
        <dbReference type="ChEBI" id="CHEBI:57379"/>
        <dbReference type="EC" id="3.1.2.2"/>
    </reaction>
    <physiologicalReaction direction="left-to-right" evidence="20">
        <dbReference type="Rhea" id="RHEA:16646"/>
    </physiologicalReaction>
</comment>
<name>A0ABP8QCX9_9GAMM</name>
<feature type="domain" description="Thioesterase" evidence="24">
    <location>
        <begin position="51"/>
        <end position="122"/>
    </location>
</feature>
<keyword evidence="5" id="KW-0963">Cytoplasm</keyword>